<gene>
    <name evidence="5" type="ORF">FE785_03245</name>
</gene>
<evidence type="ECO:0000259" key="2">
    <source>
        <dbReference type="PROSITE" id="PS50113"/>
    </source>
</evidence>
<dbReference type="Proteomes" id="UP000304864">
    <property type="component" value="Chromosome"/>
</dbReference>
<feature type="domain" description="EAL" evidence="3">
    <location>
        <begin position="533"/>
        <end position="788"/>
    </location>
</feature>
<evidence type="ECO:0000259" key="4">
    <source>
        <dbReference type="PROSITE" id="PS50887"/>
    </source>
</evidence>
<evidence type="ECO:0000256" key="1">
    <source>
        <dbReference type="SAM" id="Phobius"/>
    </source>
</evidence>
<feature type="transmembrane region" description="Helical" evidence="1">
    <location>
        <begin position="6"/>
        <end position="24"/>
    </location>
</feature>
<organism evidence="5 6">
    <name type="scientific">Thiomicrorhabdus sediminis</name>
    <dbReference type="NCBI Taxonomy" id="2580412"/>
    <lineage>
        <taxon>Bacteria</taxon>
        <taxon>Pseudomonadati</taxon>
        <taxon>Pseudomonadota</taxon>
        <taxon>Gammaproteobacteria</taxon>
        <taxon>Thiotrichales</taxon>
        <taxon>Piscirickettsiaceae</taxon>
        <taxon>Thiomicrorhabdus</taxon>
    </lineage>
</organism>
<dbReference type="InterPro" id="IPR029787">
    <property type="entry name" value="Nucleotide_cyclase"/>
</dbReference>
<dbReference type="InterPro" id="IPR013656">
    <property type="entry name" value="PAS_4"/>
</dbReference>
<dbReference type="InterPro" id="IPR052155">
    <property type="entry name" value="Biofilm_reg_signaling"/>
</dbReference>
<dbReference type="InterPro" id="IPR043128">
    <property type="entry name" value="Rev_trsase/Diguanyl_cyclase"/>
</dbReference>
<dbReference type="SUPFAM" id="SSF55073">
    <property type="entry name" value="Nucleotide cyclase"/>
    <property type="match status" value="1"/>
</dbReference>
<dbReference type="InterPro" id="IPR000700">
    <property type="entry name" value="PAS-assoc_C"/>
</dbReference>
<dbReference type="Gene3D" id="3.20.20.450">
    <property type="entry name" value="EAL domain"/>
    <property type="match status" value="1"/>
</dbReference>
<dbReference type="NCBIfam" id="TIGR00229">
    <property type="entry name" value="sensory_box"/>
    <property type="match status" value="1"/>
</dbReference>
<dbReference type="Gene3D" id="3.30.70.270">
    <property type="match status" value="1"/>
</dbReference>
<protein>
    <submittedName>
        <fullName evidence="5">EAL domain-containing protein</fullName>
    </submittedName>
</protein>
<feature type="transmembrane region" description="Helical" evidence="1">
    <location>
        <begin position="185"/>
        <end position="205"/>
    </location>
</feature>
<dbReference type="InterPro" id="IPR001633">
    <property type="entry name" value="EAL_dom"/>
</dbReference>
<dbReference type="SUPFAM" id="SSF141868">
    <property type="entry name" value="EAL domain-like"/>
    <property type="match status" value="1"/>
</dbReference>
<dbReference type="OrthoDB" id="9813913at2"/>
<dbReference type="PROSITE" id="PS50883">
    <property type="entry name" value="EAL"/>
    <property type="match status" value="1"/>
</dbReference>
<dbReference type="SMART" id="SM00052">
    <property type="entry name" value="EAL"/>
    <property type="match status" value="1"/>
</dbReference>
<sequence>MNKRFVALFSIILLVTFLFIYDVYKNVTETYRSISTEVEQQQLKRKYLTAMYNASRERSLGLLQMLAEEDPFALDQYDRKISAYSLDFIIARQELFELPLSDAELKLLNEQREMSRTNQPLQDAVAKLLINKQREQALDLLKTRAIPSQTRILHKIDEIIELSSNQTQGLIDSVNQSLDRSQTRFAIIILIFLLLFLSVFVYAFYSSRKEKELLQSNLQMEQEIAQQLRSTKDKLSQYTNALSTFTVMLTPTGVIELVNNAAAESMGKNQDAWLGRYFHECNWWVSDSVRKEIASDVLACANGKTIDKEVEICSYAGEMLALRFILNPIRDSEGCIIYLVAEGQDITERKRVEKKISYHASHDALTGLINRYEFEHRLSLLLQRSEDHEYHYVFYMDLDQFKIVNDSCGHSAGDELIRQIPSIIKPSIRKSDILARLGGDEFGIIIENADLSIVQKIAEEIIEAISQYQFVCEGKAFRIGVSIGIVEVDETMVVPDLVMKWTDSACYVAKDKGRNSYHIYVSGDEKLISRQKEMDWISRIEMALQQGDFELYAQPIVEVVNGEDKAMNYELLVRMRSGNQVIPPGAFLPAAERYNRAMDVDYWVFSEALKVLSENSDFLEAIGYCSINISAQSLVSHEFLQFVLKRLDEVPDLAEKITIEVTETAAISNLTQARHFIAELRKVGVRFALDDFGSGLSSFGYLKNLRVDFLKIDGMFVKDIADDPIDYAMVKSIHEVGHVMGLKTIAEFVENKLVLQKLKKIGVNYAQGYGIGVPEPLSVFIDDARKLKQAKS</sequence>
<evidence type="ECO:0000313" key="6">
    <source>
        <dbReference type="Proteomes" id="UP000304864"/>
    </source>
</evidence>
<evidence type="ECO:0000313" key="5">
    <source>
        <dbReference type="EMBL" id="QCU89724.1"/>
    </source>
</evidence>
<dbReference type="PROSITE" id="PS50887">
    <property type="entry name" value="GGDEF"/>
    <property type="match status" value="1"/>
</dbReference>
<dbReference type="NCBIfam" id="TIGR00254">
    <property type="entry name" value="GGDEF"/>
    <property type="match status" value="1"/>
</dbReference>
<dbReference type="EMBL" id="CP040602">
    <property type="protein sequence ID" value="QCU89724.1"/>
    <property type="molecule type" value="Genomic_DNA"/>
</dbReference>
<dbReference type="RefSeq" id="WP_138564366.1">
    <property type="nucleotide sequence ID" value="NZ_CP040602.1"/>
</dbReference>
<reference evidence="5 6" key="1">
    <citation type="submission" date="2019-05" db="EMBL/GenBank/DDBJ databases">
        <title>Thiomicrorhabdus sediminis sp. nov, a novel sulfur-oxidizing bacterium isolated from coastal sediment.</title>
        <authorList>
            <person name="Liu X."/>
        </authorList>
    </citation>
    <scope>NUCLEOTIDE SEQUENCE [LARGE SCALE GENOMIC DNA]</scope>
    <source>
        <strain evidence="5 6">G1</strain>
    </source>
</reference>
<dbReference type="InterPro" id="IPR000160">
    <property type="entry name" value="GGDEF_dom"/>
</dbReference>
<keyword evidence="6" id="KW-1185">Reference proteome</keyword>
<dbReference type="Pfam" id="PF00563">
    <property type="entry name" value="EAL"/>
    <property type="match status" value="1"/>
</dbReference>
<dbReference type="Pfam" id="PF00990">
    <property type="entry name" value="GGDEF"/>
    <property type="match status" value="1"/>
</dbReference>
<dbReference type="CDD" id="cd00130">
    <property type="entry name" value="PAS"/>
    <property type="match status" value="1"/>
</dbReference>
<keyword evidence="1" id="KW-0812">Transmembrane</keyword>
<dbReference type="AlphaFoldDB" id="A0A4P9K458"/>
<evidence type="ECO:0000259" key="3">
    <source>
        <dbReference type="PROSITE" id="PS50883"/>
    </source>
</evidence>
<keyword evidence="1" id="KW-0472">Membrane</keyword>
<name>A0A4P9K458_9GAMM</name>
<dbReference type="PROSITE" id="PS50113">
    <property type="entry name" value="PAC"/>
    <property type="match status" value="1"/>
</dbReference>
<dbReference type="PANTHER" id="PTHR44757:SF4">
    <property type="entry name" value="DIGUANYLATE CYCLASE DGCE-RELATED"/>
    <property type="match status" value="1"/>
</dbReference>
<feature type="domain" description="PAC" evidence="2">
    <location>
        <begin position="306"/>
        <end position="358"/>
    </location>
</feature>
<dbReference type="SMART" id="SM00086">
    <property type="entry name" value="PAC"/>
    <property type="match status" value="1"/>
</dbReference>
<dbReference type="Gene3D" id="3.30.450.20">
    <property type="entry name" value="PAS domain"/>
    <property type="match status" value="1"/>
</dbReference>
<feature type="domain" description="GGDEF" evidence="4">
    <location>
        <begin position="389"/>
        <end position="522"/>
    </location>
</feature>
<dbReference type="KEGG" id="thig:FE785_03245"/>
<dbReference type="InterPro" id="IPR035965">
    <property type="entry name" value="PAS-like_dom_sf"/>
</dbReference>
<keyword evidence="1" id="KW-1133">Transmembrane helix</keyword>
<dbReference type="InterPro" id="IPR001610">
    <property type="entry name" value="PAC"/>
</dbReference>
<dbReference type="PANTHER" id="PTHR44757">
    <property type="entry name" value="DIGUANYLATE CYCLASE DGCP"/>
    <property type="match status" value="1"/>
</dbReference>
<dbReference type="CDD" id="cd01949">
    <property type="entry name" value="GGDEF"/>
    <property type="match status" value="1"/>
</dbReference>
<accession>A0A4P9K458</accession>
<proteinExistence type="predicted"/>
<dbReference type="InterPro" id="IPR035919">
    <property type="entry name" value="EAL_sf"/>
</dbReference>
<dbReference type="SMART" id="SM00267">
    <property type="entry name" value="GGDEF"/>
    <property type="match status" value="1"/>
</dbReference>
<dbReference type="CDD" id="cd01948">
    <property type="entry name" value="EAL"/>
    <property type="match status" value="1"/>
</dbReference>
<dbReference type="Pfam" id="PF08448">
    <property type="entry name" value="PAS_4"/>
    <property type="match status" value="1"/>
</dbReference>
<dbReference type="InterPro" id="IPR000014">
    <property type="entry name" value="PAS"/>
</dbReference>
<dbReference type="SUPFAM" id="SSF55785">
    <property type="entry name" value="PYP-like sensor domain (PAS domain)"/>
    <property type="match status" value="1"/>
</dbReference>